<proteinExistence type="predicted"/>
<reference evidence="1 2" key="1">
    <citation type="submission" date="2010-10" db="EMBL/GenBank/DDBJ databases">
        <title>The Genome Sequence of Synechococcus phage S-SKS1.</title>
        <authorList>
            <consortium name="The Broad Institute Genome Sequencing Platform"/>
            <person name="Henn M.R."/>
            <person name="Clokie M."/>
            <person name="Levin J."/>
            <person name="Malboeuf C."/>
            <person name="Casali M."/>
            <person name="Russ C."/>
            <person name="Lennon N."/>
            <person name="Chapman S.B."/>
            <person name="Erlich R."/>
            <person name="Young S.K."/>
            <person name="Yandava C."/>
            <person name="Zeng Q."/>
            <person name="Alvarado L."/>
            <person name="Anderson S."/>
            <person name="Berlin A."/>
            <person name="Chen Z."/>
            <person name="Freedman E."/>
            <person name="Gellesch M."/>
            <person name="Goldberg J."/>
            <person name="Green L."/>
            <person name="Griggs A."/>
            <person name="Gujja S."/>
            <person name="Heilman E.R."/>
            <person name="Heiman D."/>
            <person name="Hollinger A."/>
            <person name="Howarth C."/>
            <person name="Larson L."/>
            <person name="Mehta T."/>
            <person name="Pearson M."/>
            <person name="Roberts A."/>
            <person name="Ryan E."/>
            <person name="Saif S."/>
            <person name="Shea T."/>
            <person name="Shenoy N."/>
            <person name="Sisk P."/>
            <person name="Stolte C."/>
            <person name="Sykes S."/>
            <person name="White J."/>
            <person name="Haas B."/>
            <person name="Nusbaum C."/>
            <person name="Birren B."/>
        </authorList>
    </citation>
    <scope>NUCLEOTIDE SEQUENCE [LARGE SCALE GENOMIC DNA]</scope>
</reference>
<dbReference type="Proteomes" id="UP000201252">
    <property type="component" value="Segment"/>
</dbReference>
<gene>
    <name evidence="1" type="ORF">SWZG_00009</name>
</gene>
<name>M4R1D9_9CAUD</name>
<keyword evidence="2" id="KW-1185">Reference proteome</keyword>
<accession>M4R1D9</accession>
<organism evidence="1 2">
    <name type="scientific">Synechococcus phage S-SKS1</name>
    <dbReference type="NCBI Taxonomy" id="754042"/>
    <lineage>
        <taxon>Viruses</taxon>
        <taxon>Duplodnaviria</taxon>
        <taxon>Heunggongvirae</taxon>
        <taxon>Uroviricota</taxon>
        <taxon>Caudoviricetes</taxon>
        <taxon>Llyrvirus</taxon>
        <taxon>Llyrvirus SSKS1</taxon>
    </lineage>
</organism>
<evidence type="ECO:0000313" key="2">
    <source>
        <dbReference type="Proteomes" id="UP000201252"/>
    </source>
</evidence>
<dbReference type="EMBL" id="HQ633071">
    <property type="protein sequence ID" value="AGH31522.1"/>
    <property type="molecule type" value="Genomic_DNA"/>
</dbReference>
<sequence length="120" mass="12423">MAAPNLKNPTTITGITTVVNLSTTGITGILTNSSASGKVLKINTILAANVDGTSAADVSVSVLRGGVDYYLAKTVSVPADATQILCSKDIYFYLEETVGIRAQASAADDIHITIGYEEIS</sequence>
<protein>
    <submittedName>
        <fullName evidence="1">Uncharacterized protein</fullName>
    </submittedName>
</protein>
<dbReference type="KEGG" id="vg:15010910"/>
<dbReference type="RefSeq" id="YP_007674374.1">
    <property type="nucleotide sequence ID" value="NC_020851.1"/>
</dbReference>
<evidence type="ECO:0000313" key="1">
    <source>
        <dbReference type="EMBL" id="AGH31522.1"/>
    </source>
</evidence>
<dbReference type="GeneID" id="15010910"/>